<dbReference type="PANTHER" id="PTHR48228">
    <property type="entry name" value="SUCCINYL-COA--D-CITRAMALATE COA-TRANSFERASE"/>
    <property type="match status" value="1"/>
</dbReference>
<dbReference type="EMBL" id="FUWJ01000001">
    <property type="protein sequence ID" value="SJZ31445.1"/>
    <property type="molecule type" value="Genomic_DNA"/>
</dbReference>
<dbReference type="OrthoDB" id="9781472at2"/>
<dbReference type="GO" id="GO:0003824">
    <property type="term" value="F:catalytic activity"/>
    <property type="evidence" value="ECO:0007669"/>
    <property type="project" value="InterPro"/>
</dbReference>
<evidence type="ECO:0000313" key="3">
    <source>
        <dbReference type="Proteomes" id="UP000190092"/>
    </source>
</evidence>
<gene>
    <name evidence="2" type="ORF">SAMN02745126_00192</name>
</gene>
<evidence type="ECO:0000256" key="1">
    <source>
        <dbReference type="SAM" id="MobiDB-lite"/>
    </source>
</evidence>
<protein>
    <submittedName>
        <fullName evidence="2">Alpha-methylacyl-CoA racemase</fullName>
    </submittedName>
</protein>
<organism evidence="2 3">
    <name type="scientific">Enhydrobacter aerosaccus</name>
    <dbReference type="NCBI Taxonomy" id="225324"/>
    <lineage>
        <taxon>Bacteria</taxon>
        <taxon>Pseudomonadati</taxon>
        <taxon>Pseudomonadota</taxon>
        <taxon>Alphaproteobacteria</taxon>
        <taxon>Hyphomicrobiales</taxon>
        <taxon>Enhydrobacter</taxon>
    </lineage>
</organism>
<dbReference type="InterPro" id="IPR044855">
    <property type="entry name" value="CoA-Trfase_III_dom3_sf"/>
</dbReference>
<dbReference type="STRING" id="225324.SAMN02745126_00192"/>
<dbReference type="Gene3D" id="3.30.1540.10">
    <property type="entry name" value="formyl-coa transferase, domain 3"/>
    <property type="match status" value="1"/>
</dbReference>
<keyword evidence="3" id="KW-1185">Reference proteome</keyword>
<dbReference type="PANTHER" id="PTHR48228:SF5">
    <property type="entry name" value="ALPHA-METHYLACYL-COA RACEMASE"/>
    <property type="match status" value="1"/>
</dbReference>
<evidence type="ECO:0000313" key="2">
    <source>
        <dbReference type="EMBL" id="SJZ31445.1"/>
    </source>
</evidence>
<accession>A0A1T4JN44</accession>
<dbReference type="AlphaFoldDB" id="A0A1T4JN44"/>
<dbReference type="InterPro" id="IPR003673">
    <property type="entry name" value="CoA-Trfase_fam_III"/>
</dbReference>
<sequence length="389" mass="41297">MTSAEQRGRGGPLAGMKVLEFAGIGPAPMGAMMLADMGAEVLTIDRVEAVELGSPRTPGFDLLRRNRLVTKLDLKSKDTQACALDLAARADVLIEGFRPGVMERLGLGPELCHARNPRLVYARMTGWGQNGPLADRAGHDLNYIALSGALHAIGRDGGPPTPPLNLVGDFGGGAVYLVVGVLAALQSRHTTGKGQVIDVAMVDGALSLMTAFYGNYASGRMSLERGANVVDGGAPYYDVYQCADGEYVSVAAIETRFRRELYKRLGLDPDSLIGQDGAAQRHALKPKLAAIFKQRTRAEWCKVFEGSDACFAPVLSIAETAAHPHNVGRGALQVIDGITQPAPAPRFQGTPSPVPRPPRRSGTDTDDVLPRWGVDADTIGRLRAANVLA</sequence>
<name>A0A1T4JN44_9HYPH</name>
<dbReference type="Proteomes" id="UP000190092">
    <property type="component" value="Unassembled WGS sequence"/>
</dbReference>
<dbReference type="SUPFAM" id="SSF89796">
    <property type="entry name" value="CoA-transferase family III (CaiB/BaiF)"/>
    <property type="match status" value="1"/>
</dbReference>
<proteinExistence type="predicted"/>
<dbReference type="Gene3D" id="3.40.50.10540">
    <property type="entry name" value="Crotonobetainyl-coa:carnitine coa-transferase, domain 1"/>
    <property type="match status" value="1"/>
</dbReference>
<feature type="region of interest" description="Disordered" evidence="1">
    <location>
        <begin position="340"/>
        <end position="371"/>
    </location>
</feature>
<dbReference type="RefSeq" id="WP_085931967.1">
    <property type="nucleotide sequence ID" value="NZ_FUWJ01000001.1"/>
</dbReference>
<dbReference type="Pfam" id="PF02515">
    <property type="entry name" value="CoA_transf_3"/>
    <property type="match status" value="1"/>
</dbReference>
<reference evidence="3" key="1">
    <citation type="submission" date="2017-02" db="EMBL/GenBank/DDBJ databases">
        <authorList>
            <person name="Varghese N."/>
            <person name="Submissions S."/>
        </authorList>
    </citation>
    <scope>NUCLEOTIDE SEQUENCE [LARGE SCALE GENOMIC DNA]</scope>
    <source>
        <strain evidence="3">ATCC 27094</strain>
    </source>
</reference>
<dbReference type="InterPro" id="IPR023606">
    <property type="entry name" value="CoA-Trfase_III_dom_1_sf"/>
</dbReference>
<dbReference type="InterPro" id="IPR050509">
    <property type="entry name" value="CoA-transferase_III"/>
</dbReference>